<accession>A0A5B8XVU6</accession>
<dbReference type="AlphaFoldDB" id="A0A5B8XVU6"/>
<dbReference type="Proteomes" id="UP000321595">
    <property type="component" value="Chromosome"/>
</dbReference>
<evidence type="ECO:0000313" key="2">
    <source>
        <dbReference type="EMBL" id="QED28223.1"/>
    </source>
</evidence>
<dbReference type="EMBL" id="CP042467">
    <property type="protein sequence ID" value="QED28223.1"/>
    <property type="molecule type" value="Genomic_DNA"/>
</dbReference>
<name>A0A5B8XVU6_9DELT</name>
<keyword evidence="3" id="KW-1185">Reference proteome</keyword>
<reference evidence="2 3" key="1">
    <citation type="submission" date="2019-08" db="EMBL/GenBank/DDBJ databases">
        <authorList>
            <person name="Liang Q."/>
        </authorList>
    </citation>
    <scope>NUCLEOTIDE SEQUENCE [LARGE SCALE GENOMIC DNA]</scope>
    <source>
        <strain evidence="2 3">V1718</strain>
    </source>
</reference>
<dbReference type="KEGG" id="bbae:FRD01_13465"/>
<sequence>MKLFYPILAVLALLTSSAHALDALVPMETGVMRIEASASAKDELIQAMPDAQERDMRQGPDGRWHLLSQPDAVNEFYFLRISRYPTRSTMRYRIKLGPEGVSRLEKLTTSGDDLAILVAGELIEVRPSNSSMNELTITCPRSSSTCIPEMSRLTKRE</sequence>
<protein>
    <submittedName>
        <fullName evidence="2">Uncharacterized protein</fullName>
    </submittedName>
</protein>
<organism evidence="2 3">
    <name type="scientific">Microvenator marinus</name>
    <dbReference type="NCBI Taxonomy" id="2600177"/>
    <lineage>
        <taxon>Bacteria</taxon>
        <taxon>Deltaproteobacteria</taxon>
        <taxon>Bradymonadales</taxon>
        <taxon>Microvenatoraceae</taxon>
        <taxon>Microvenator</taxon>
    </lineage>
</organism>
<feature type="signal peptide" evidence="1">
    <location>
        <begin position="1"/>
        <end position="20"/>
    </location>
</feature>
<keyword evidence="1" id="KW-0732">Signal</keyword>
<proteinExistence type="predicted"/>
<evidence type="ECO:0000313" key="3">
    <source>
        <dbReference type="Proteomes" id="UP000321595"/>
    </source>
</evidence>
<dbReference type="RefSeq" id="WP_146960458.1">
    <property type="nucleotide sequence ID" value="NZ_CP042467.1"/>
</dbReference>
<evidence type="ECO:0000256" key="1">
    <source>
        <dbReference type="SAM" id="SignalP"/>
    </source>
</evidence>
<gene>
    <name evidence="2" type="ORF">FRD01_13465</name>
</gene>
<feature type="chain" id="PRO_5022860861" evidence="1">
    <location>
        <begin position="21"/>
        <end position="157"/>
    </location>
</feature>